<comment type="caution">
    <text evidence="2">The sequence shown here is derived from an EMBL/GenBank/DDBJ whole genome shotgun (WGS) entry which is preliminary data.</text>
</comment>
<dbReference type="AlphaFoldDB" id="A0A8S9R355"/>
<feature type="region of interest" description="Disordered" evidence="1">
    <location>
        <begin position="132"/>
        <end position="163"/>
    </location>
</feature>
<protein>
    <submittedName>
        <fullName evidence="2">Uncharacterized protein</fullName>
    </submittedName>
</protein>
<dbReference type="EMBL" id="QGKX02000996">
    <property type="protein sequence ID" value="KAF3556890.1"/>
    <property type="molecule type" value="Genomic_DNA"/>
</dbReference>
<accession>A0A8S9R355</accession>
<evidence type="ECO:0000313" key="3">
    <source>
        <dbReference type="Proteomes" id="UP000712600"/>
    </source>
</evidence>
<proteinExistence type="predicted"/>
<sequence>MDNVGWEFVLDPSKKGNALFVEDDTKYEDFLRMVCKDYKISEMEAVEFAYMLPKRILEQMPSNTPPIFFSNDIQLASFITLFKTDIMYIYVSLTANKGRHDVNRNQERVVRENAAADFGSFGNIQYETMKPSQETMNQQPQDSMNQQPQEPMKPSLETMKSSQLRKSETIKSGDIFSGKKELLMKLRKLSVIERFDFIIKKSWKHLFYAKCFVPGCS</sequence>
<gene>
    <name evidence="2" type="ORF">F2Q69_00012149</name>
</gene>
<dbReference type="Proteomes" id="UP000712600">
    <property type="component" value="Unassembled WGS sequence"/>
</dbReference>
<evidence type="ECO:0000313" key="2">
    <source>
        <dbReference type="EMBL" id="KAF3556890.1"/>
    </source>
</evidence>
<name>A0A8S9R355_BRACR</name>
<evidence type="ECO:0000256" key="1">
    <source>
        <dbReference type="SAM" id="MobiDB-lite"/>
    </source>
</evidence>
<organism evidence="2 3">
    <name type="scientific">Brassica cretica</name>
    <name type="common">Mustard</name>
    <dbReference type="NCBI Taxonomy" id="69181"/>
    <lineage>
        <taxon>Eukaryota</taxon>
        <taxon>Viridiplantae</taxon>
        <taxon>Streptophyta</taxon>
        <taxon>Embryophyta</taxon>
        <taxon>Tracheophyta</taxon>
        <taxon>Spermatophyta</taxon>
        <taxon>Magnoliopsida</taxon>
        <taxon>eudicotyledons</taxon>
        <taxon>Gunneridae</taxon>
        <taxon>Pentapetalae</taxon>
        <taxon>rosids</taxon>
        <taxon>malvids</taxon>
        <taxon>Brassicales</taxon>
        <taxon>Brassicaceae</taxon>
        <taxon>Brassiceae</taxon>
        <taxon>Brassica</taxon>
    </lineage>
</organism>
<reference evidence="2" key="1">
    <citation type="submission" date="2019-12" db="EMBL/GenBank/DDBJ databases">
        <title>Genome sequencing and annotation of Brassica cretica.</title>
        <authorList>
            <person name="Studholme D.J."/>
            <person name="Sarris P."/>
        </authorList>
    </citation>
    <scope>NUCLEOTIDE SEQUENCE</scope>
    <source>
        <strain evidence="2">PFS-109/04</strain>
        <tissue evidence="2">Leaf</tissue>
    </source>
</reference>
<feature type="compositionally biased region" description="Low complexity" evidence="1">
    <location>
        <begin position="136"/>
        <end position="149"/>
    </location>
</feature>